<reference evidence="2 3" key="1">
    <citation type="submission" date="2024-01" db="EMBL/GenBank/DDBJ databases">
        <title>The genome of the rayed Mediterranean limpet Patella caerulea (Linnaeus, 1758).</title>
        <authorList>
            <person name="Anh-Thu Weber A."/>
            <person name="Halstead-Nussloch G."/>
        </authorList>
    </citation>
    <scope>NUCLEOTIDE SEQUENCE [LARGE SCALE GENOMIC DNA]</scope>
    <source>
        <strain evidence="2">AATW-2023a</strain>
        <tissue evidence="2">Whole specimen</tissue>
    </source>
</reference>
<evidence type="ECO:0000313" key="2">
    <source>
        <dbReference type="EMBL" id="KAK6168510.1"/>
    </source>
</evidence>
<evidence type="ECO:0000259" key="1">
    <source>
        <dbReference type="Pfam" id="PF00078"/>
    </source>
</evidence>
<dbReference type="AlphaFoldDB" id="A0AAN8IXT9"/>
<comment type="caution">
    <text evidence="2">The sequence shown here is derived from an EMBL/GenBank/DDBJ whole genome shotgun (WGS) entry which is preliminary data.</text>
</comment>
<evidence type="ECO:0000313" key="3">
    <source>
        <dbReference type="Proteomes" id="UP001347796"/>
    </source>
</evidence>
<proteinExistence type="predicted"/>
<gene>
    <name evidence="2" type="ORF">SNE40_021026</name>
</gene>
<name>A0AAN8IXT9_PATCE</name>
<dbReference type="EMBL" id="JAZGQO010000016">
    <property type="protein sequence ID" value="KAK6168510.1"/>
    <property type="molecule type" value="Genomic_DNA"/>
</dbReference>
<accession>A0AAN8IXT9</accession>
<organism evidence="2 3">
    <name type="scientific">Patella caerulea</name>
    <name type="common">Rayed Mediterranean limpet</name>
    <dbReference type="NCBI Taxonomy" id="87958"/>
    <lineage>
        <taxon>Eukaryota</taxon>
        <taxon>Metazoa</taxon>
        <taxon>Spiralia</taxon>
        <taxon>Lophotrochozoa</taxon>
        <taxon>Mollusca</taxon>
        <taxon>Gastropoda</taxon>
        <taxon>Patellogastropoda</taxon>
        <taxon>Patelloidea</taxon>
        <taxon>Patellidae</taxon>
        <taxon>Patella</taxon>
    </lineage>
</organism>
<dbReference type="Proteomes" id="UP001347796">
    <property type="component" value="Unassembled WGS sequence"/>
</dbReference>
<feature type="domain" description="Reverse transcriptase" evidence="1">
    <location>
        <begin position="115"/>
        <end position="242"/>
    </location>
</feature>
<dbReference type="Pfam" id="PF00078">
    <property type="entry name" value="RVT_1"/>
    <property type="match status" value="1"/>
</dbReference>
<keyword evidence="3" id="KW-1185">Reference proteome</keyword>
<dbReference type="PANTHER" id="PTHR33332">
    <property type="entry name" value="REVERSE TRANSCRIPTASE DOMAIN-CONTAINING PROTEIN"/>
    <property type="match status" value="1"/>
</dbReference>
<protein>
    <recommendedName>
        <fullName evidence="1">Reverse transcriptase domain-containing protein</fullName>
    </recommendedName>
</protein>
<dbReference type="InterPro" id="IPR000477">
    <property type="entry name" value="RT_dom"/>
</dbReference>
<sequence length="273" mass="30354">MLADEFNGFFDTKISKLKAGIETAAQNVMPPSDISTPINCSLQSFDAVSTEHIGKIILDSKSATCDLDPLPTWILKKDLIVDTISPLITYIFNSSISSSCVPESLKYALVTPILKKSSLDQQIFKNYRPVSKLPFLEKVLEKVISCQIRDYLVKNNLHDPLQSAYKHGHSTETALLKIKTDIDLALDKNHGVNLVLLDLSAAFDTVSHDILFKRLENIGIKGSALDWITSYLSNRIQQVQINGIVSKPKPISARFSTWTFVVPDICSSFRIAN</sequence>